<dbReference type="GO" id="GO:0016987">
    <property type="term" value="F:sigma factor activity"/>
    <property type="evidence" value="ECO:0007669"/>
    <property type="project" value="UniProtKB-KW"/>
</dbReference>
<dbReference type="Gene3D" id="1.10.10.60">
    <property type="entry name" value="Homeodomain-like"/>
    <property type="match status" value="1"/>
</dbReference>
<evidence type="ECO:0000256" key="9">
    <source>
        <dbReference type="PIRNR" id="PIRNR000774"/>
    </source>
</evidence>
<dbReference type="Proteomes" id="UP000306585">
    <property type="component" value="Unassembled WGS sequence"/>
</dbReference>
<evidence type="ECO:0000256" key="8">
    <source>
        <dbReference type="ARBA" id="ARBA00023163"/>
    </source>
</evidence>
<dbReference type="GO" id="GO:0001216">
    <property type="term" value="F:DNA-binding transcription activator activity"/>
    <property type="evidence" value="ECO:0007669"/>
    <property type="project" value="InterPro"/>
</dbReference>
<comment type="similarity">
    <text evidence="1 9">Belongs to the sigma-54 factor family.</text>
</comment>
<dbReference type="Pfam" id="PF00309">
    <property type="entry name" value="Sigma54_AID"/>
    <property type="match status" value="1"/>
</dbReference>
<evidence type="ECO:0000313" key="13">
    <source>
        <dbReference type="Proteomes" id="UP000306585"/>
    </source>
</evidence>
<keyword evidence="4 9" id="KW-0548">Nucleotidyltransferase</keyword>
<dbReference type="PANTHER" id="PTHR32248:SF4">
    <property type="entry name" value="RNA POLYMERASE SIGMA-54 FACTOR"/>
    <property type="match status" value="1"/>
</dbReference>
<evidence type="ECO:0000259" key="11">
    <source>
        <dbReference type="Pfam" id="PF04963"/>
    </source>
</evidence>
<keyword evidence="7 9" id="KW-0238">DNA-binding</keyword>
<feature type="domain" description="RNA polymerase sigma factor 54 DNA-binding" evidence="10">
    <location>
        <begin position="300"/>
        <end position="458"/>
    </location>
</feature>
<keyword evidence="2 9" id="KW-0240">DNA-directed RNA polymerase</keyword>
<name>A0A5R9GWB9_9PROT</name>
<evidence type="ECO:0000313" key="12">
    <source>
        <dbReference type="EMBL" id="TLS68533.1"/>
    </source>
</evidence>
<evidence type="ECO:0000256" key="1">
    <source>
        <dbReference type="ARBA" id="ARBA00008798"/>
    </source>
</evidence>
<protein>
    <recommendedName>
        <fullName evidence="9">RNA polymerase sigma-54 factor</fullName>
    </recommendedName>
</protein>
<sequence>MQTKLTHKLGQRLALTPQLTQSLKVLAMNSMELDAYLEESVESNPMLEMEFNETPVADAAGQQHALEVAEQEQWKEQGDDRWEAMYSTAGRDDFSEREPLWQQEQSLSESLHEQIDRQPMTDDERRLAHMLIDSLDDDGYFRSDPADFVLEVADQISTDVETVDGILHRIIHQLEPVGIGARDLTECLLLQLDCNQEIDVWVKRLLLHFPDSLQMSDNELATAAGCDADTIQQARQRMRRLDPFPGHGLRGQENYYIRPEIVFRRNSNNEIEVDIPGSNWRGIRLNEQWKEHEWKGRDKEFMSQAMKEAKWLLHALDQRSETLMKVALCLASRQRAFLEFGVMGLKPLTLQDVAEDVGLHESTISRVTNGKYADTPIGIIELRRFFSAGLPTRGGGTISVYRVQQRVKALIDSEPVGRPISDQAIADRLQAEGIEIARRTVAKYREQLGLLPSSQRRRATKARHQ</sequence>
<comment type="caution">
    <text evidence="12">The sequence shown here is derived from an EMBL/GenBank/DDBJ whole genome shotgun (WGS) entry which is preliminary data.</text>
</comment>
<dbReference type="GO" id="GO:0000428">
    <property type="term" value="C:DNA-directed RNA polymerase complex"/>
    <property type="evidence" value="ECO:0007669"/>
    <property type="project" value="UniProtKB-KW"/>
</dbReference>
<evidence type="ECO:0000256" key="7">
    <source>
        <dbReference type="ARBA" id="ARBA00023125"/>
    </source>
</evidence>
<keyword evidence="5 9" id="KW-0805">Transcription regulation</keyword>
<dbReference type="PROSITE" id="PS00717">
    <property type="entry name" value="SIGMA54_1"/>
    <property type="match status" value="1"/>
</dbReference>
<keyword evidence="3 9" id="KW-0808">Transferase</keyword>
<dbReference type="OrthoDB" id="5288181at2"/>
<organism evidence="12 13">
    <name type="scientific">Mariprofundus erugo</name>
    <dbReference type="NCBI Taxonomy" id="2528639"/>
    <lineage>
        <taxon>Bacteria</taxon>
        <taxon>Pseudomonadati</taxon>
        <taxon>Pseudomonadota</taxon>
        <taxon>Candidatius Mariprofundia</taxon>
        <taxon>Mariprofundales</taxon>
        <taxon>Mariprofundaceae</taxon>
        <taxon>Mariprofundus</taxon>
    </lineage>
</organism>
<dbReference type="GO" id="GO:0003677">
    <property type="term" value="F:DNA binding"/>
    <property type="evidence" value="ECO:0007669"/>
    <property type="project" value="UniProtKB-KW"/>
</dbReference>
<dbReference type="AlphaFoldDB" id="A0A5R9GWB9"/>
<dbReference type="GO" id="GO:0006352">
    <property type="term" value="P:DNA-templated transcription initiation"/>
    <property type="evidence" value="ECO:0007669"/>
    <property type="project" value="InterPro"/>
</dbReference>
<dbReference type="InterPro" id="IPR007634">
    <property type="entry name" value="RNA_pol_sigma_54_DNA-bd"/>
</dbReference>
<keyword evidence="6 9" id="KW-0731">Sigma factor</keyword>
<proteinExistence type="inferred from homology"/>
<dbReference type="EMBL" id="VBRY01000002">
    <property type="protein sequence ID" value="TLS68533.1"/>
    <property type="molecule type" value="Genomic_DNA"/>
</dbReference>
<dbReference type="Gene3D" id="1.10.10.1330">
    <property type="entry name" value="RNA polymerase sigma-54 factor, core-binding domain"/>
    <property type="match status" value="1"/>
</dbReference>
<dbReference type="InterPro" id="IPR038709">
    <property type="entry name" value="RpoN_core-bd_sf"/>
</dbReference>
<dbReference type="PROSITE" id="PS50044">
    <property type="entry name" value="SIGMA54_3"/>
    <property type="match status" value="1"/>
</dbReference>
<accession>A0A5R9GWB9</accession>
<dbReference type="GO" id="GO:0016779">
    <property type="term" value="F:nucleotidyltransferase activity"/>
    <property type="evidence" value="ECO:0007669"/>
    <property type="project" value="UniProtKB-KW"/>
</dbReference>
<comment type="function">
    <text evidence="9">Sigma factors are initiation factors that promote the attachment of RNA polymerase to specific initiation sites and are then released.</text>
</comment>
<keyword evidence="8 9" id="KW-0804">Transcription</keyword>
<dbReference type="NCBIfam" id="TIGR02395">
    <property type="entry name" value="rpoN_sigma"/>
    <property type="match status" value="1"/>
</dbReference>
<evidence type="ECO:0000256" key="5">
    <source>
        <dbReference type="ARBA" id="ARBA00023015"/>
    </source>
</evidence>
<keyword evidence="13" id="KW-1185">Reference proteome</keyword>
<dbReference type="Pfam" id="PF04552">
    <property type="entry name" value="Sigma54_DBD"/>
    <property type="match status" value="1"/>
</dbReference>
<evidence type="ECO:0000256" key="4">
    <source>
        <dbReference type="ARBA" id="ARBA00022695"/>
    </source>
</evidence>
<dbReference type="RefSeq" id="WP_138238150.1">
    <property type="nucleotide sequence ID" value="NZ_VBRY01000002.1"/>
</dbReference>
<evidence type="ECO:0000259" key="10">
    <source>
        <dbReference type="Pfam" id="PF04552"/>
    </source>
</evidence>
<dbReference type="Pfam" id="PF04963">
    <property type="entry name" value="Sigma54_CBD"/>
    <property type="match status" value="1"/>
</dbReference>
<evidence type="ECO:0000256" key="2">
    <source>
        <dbReference type="ARBA" id="ARBA00022478"/>
    </source>
</evidence>
<dbReference type="InterPro" id="IPR007046">
    <property type="entry name" value="RNA_pol_sigma_54_core-bd"/>
</dbReference>
<dbReference type="PANTHER" id="PTHR32248">
    <property type="entry name" value="RNA POLYMERASE SIGMA-54 FACTOR"/>
    <property type="match status" value="1"/>
</dbReference>
<dbReference type="PRINTS" id="PR00045">
    <property type="entry name" value="SIGMA54FCT"/>
</dbReference>
<reference evidence="12 13" key="1">
    <citation type="journal article" date="2019" name="Appl. Environ. Microbiol.">
        <title>Environmental Evidence and Genomic Insight of Iron-oxidizing Bacteria Preference Towards More Corrosion Resistant Stainless Steel at Higher Salinities.</title>
        <authorList>
            <person name="Garrison C.E."/>
            <person name="Price K.A."/>
            <person name="Field E.K."/>
        </authorList>
    </citation>
    <scope>NUCLEOTIDE SEQUENCE [LARGE SCALE GENOMIC DNA]</scope>
    <source>
        <strain evidence="12 13">P3</strain>
    </source>
</reference>
<feature type="domain" description="RNA polymerase sigma factor 54 core-binding" evidence="11">
    <location>
        <begin position="99"/>
        <end position="288"/>
    </location>
</feature>
<gene>
    <name evidence="12" type="primary">rpoN</name>
    <name evidence="12" type="ORF">FEF65_02140</name>
</gene>
<dbReference type="PROSITE" id="PS00718">
    <property type="entry name" value="SIGMA54_2"/>
    <property type="match status" value="1"/>
</dbReference>
<evidence type="ECO:0000256" key="3">
    <source>
        <dbReference type="ARBA" id="ARBA00022679"/>
    </source>
</evidence>
<dbReference type="InterPro" id="IPR000394">
    <property type="entry name" value="RNA_pol_sigma_54"/>
</dbReference>
<dbReference type="PIRSF" id="PIRSF000774">
    <property type="entry name" value="RpoN"/>
    <property type="match status" value="1"/>
</dbReference>
<evidence type="ECO:0000256" key="6">
    <source>
        <dbReference type="ARBA" id="ARBA00023082"/>
    </source>
</evidence>